<reference evidence="4 5" key="2">
    <citation type="submission" date="2017-09" db="EMBL/GenBank/DDBJ databases">
        <title>Extensive intraspecific genome diversity in a model arbuscular mycorrhizal fungus.</title>
        <authorList>
            <person name="Chen E.C."/>
            <person name="Morin E."/>
            <person name="Beaudet D."/>
            <person name="Noel J."/>
            <person name="Ndikumana S."/>
            <person name="Charron P."/>
            <person name="St-Onge C."/>
            <person name="Giorgi J."/>
            <person name="Grigoriev I.V."/>
            <person name="Roux C."/>
            <person name="Martin F.M."/>
            <person name="Corradi N."/>
        </authorList>
    </citation>
    <scope>NUCLEOTIDE SEQUENCE [LARGE SCALE GENOMIC DNA]</scope>
    <source>
        <strain evidence="4 5">A5</strain>
    </source>
</reference>
<reference evidence="3" key="3">
    <citation type="submission" date="2020-05" db="EMBL/GenBank/DDBJ databases">
        <authorList>
            <person name="Rincon C."/>
            <person name="Sanders R I."/>
            <person name="Robbins C."/>
            <person name="Chaturvedi A."/>
        </authorList>
    </citation>
    <scope>NUCLEOTIDE SEQUENCE</scope>
    <source>
        <strain evidence="3">CHB12</strain>
    </source>
</reference>
<protein>
    <recommendedName>
        <fullName evidence="2">DUF8211 domain-containing protein</fullName>
    </recommendedName>
</protein>
<dbReference type="InterPro" id="IPR058524">
    <property type="entry name" value="DUF8211"/>
</dbReference>
<accession>A0A2N0PJS2</accession>
<evidence type="ECO:0000313" key="4">
    <source>
        <dbReference type="EMBL" id="PKC07081.1"/>
    </source>
</evidence>
<dbReference type="EMBL" id="CAGKOT010000065">
    <property type="protein sequence ID" value="CAB5389600.1"/>
    <property type="molecule type" value="Genomic_DNA"/>
</dbReference>
<comment type="caution">
    <text evidence="4">The sequence shown here is derived from an EMBL/GenBank/DDBJ whole genome shotgun (WGS) entry which is preliminary data.</text>
</comment>
<organism evidence="4 5">
    <name type="scientific">Rhizophagus irregularis</name>
    <dbReference type="NCBI Taxonomy" id="588596"/>
    <lineage>
        <taxon>Eukaryota</taxon>
        <taxon>Fungi</taxon>
        <taxon>Fungi incertae sedis</taxon>
        <taxon>Mucoromycota</taxon>
        <taxon>Glomeromycotina</taxon>
        <taxon>Glomeromycetes</taxon>
        <taxon>Glomerales</taxon>
        <taxon>Glomeraceae</taxon>
        <taxon>Rhizophagus</taxon>
    </lineage>
</organism>
<dbReference type="AlphaFoldDB" id="A0A2N0PJS2"/>
<feature type="region of interest" description="Disordered" evidence="1">
    <location>
        <begin position="57"/>
        <end position="78"/>
    </location>
</feature>
<gene>
    <name evidence="3" type="ORF">CHRIB12_LOCUS21153</name>
    <name evidence="4" type="ORF">RhiirA5_418688</name>
</gene>
<proteinExistence type="predicted"/>
<dbReference type="VEuPathDB" id="FungiDB:RhiirA1_462098"/>
<dbReference type="VEuPathDB" id="FungiDB:FUN_005328"/>
<evidence type="ECO:0000259" key="2">
    <source>
        <dbReference type="Pfam" id="PF26638"/>
    </source>
</evidence>
<dbReference type="Proteomes" id="UP000684084">
    <property type="component" value="Unassembled WGS sequence"/>
</dbReference>
<reference evidence="4 5" key="1">
    <citation type="submission" date="2016-04" db="EMBL/GenBank/DDBJ databases">
        <title>Genome analyses suggest a sexual origin of heterokaryosis in a supposedly ancient asexual fungus.</title>
        <authorList>
            <person name="Ropars J."/>
            <person name="Sedzielewska K."/>
            <person name="Noel J."/>
            <person name="Charron P."/>
            <person name="Farinelli L."/>
            <person name="Marton T."/>
            <person name="Kruger M."/>
            <person name="Pelin A."/>
            <person name="Brachmann A."/>
            <person name="Corradi N."/>
        </authorList>
    </citation>
    <scope>NUCLEOTIDE SEQUENCE [LARGE SCALE GENOMIC DNA]</scope>
    <source>
        <strain evidence="4 5">A5</strain>
    </source>
</reference>
<evidence type="ECO:0000313" key="3">
    <source>
        <dbReference type="EMBL" id="CAB5389600.1"/>
    </source>
</evidence>
<sequence>MKEDELAAGRRYRFLFHESQHIYSPVHHLKFKRHSKEKILPDPDDYTFNIPHHSLNDSRLMPKVSPRPATSYRPSGDNTIPHYLDASEIAGLKGFLEPIHKPVHHIRGHNPVDPTKLNSHYYLQYDPDHPHLPPDICIRKGNRQDLDSNDANYIGTTLKHFYR</sequence>
<dbReference type="VEuPathDB" id="FungiDB:RhiirFUN_008337"/>
<dbReference type="EMBL" id="LLXJ01000680">
    <property type="protein sequence ID" value="PKC07081.1"/>
    <property type="molecule type" value="Genomic_DNA"/>
</dbReference>
<feature type="domain" description="DUF8211" evidence="2">
    <location>
        <begin position="3"/>
        <end position="50"/>
    </location>
</feature>
<dbReference type="Proteomes" id="UP000232722">
    <property type="component" value="Unassembled WGS sequence"/>
</dbReference>
<dbReference type="OrthoDB" id="2383079at2759"/>
<dbReference type="Pfam" id="PF26638">
    <property type="entry name" value="DUF8211"/>
    <property type="match status" value="1"/>
</dbReference>
<name>A0A2N0PJS2_9GLOM</name>
<evidence type="ECO:0000256" key="1">
    <source>
        <dbReference type="SAM" id="MobiDB-lite"/>
    </source>
</evidence>
<evidence type="ECO:0000313" key="5">
    <source>
        <dbReference type="Proteomes" id="UP000232722"/>
    </source>
</evidence>